<reference evidence="1 2" key="1">
    <citation type="submission" date="2022-05" db="EMBL/GenBank/DDBJ databases">
        <authorList>
            <consortium name="Genoscope - CEA"/>
            <person name="William W."/>
        </authorList>
    </citation>
    <scope>NUCLEOTIDE SEQUENCE [LARGE SCALE GENOMIC DNA]</scope>
</reference>
<dbReference type="EMBL" id="CALNXJ010000024">
    <property type="protein sequence ID" value="CAH3129777.1"/>
    <property type="molecule type" value="Genomic_DNA"/>
</dbReference>
<dbReference type="InterPro" id="IPR036691">
    <property type="entry name" value="Endo/exonu/phosph_ase_sf"/>
</dbReference>
<dbReference type="AlphaFoldDB" id="A0AAU9WXQ5"/>
<keyword evidence="2" id="KW-1185">Reference proteome</keyword>
<gene>
    <name evidence="1" type="ORF">PMEA_00013670</name>
</gene>
<comment type="caution">
    <text evidence="1">The sequence shown here is derived from an EMBL/GenBank/DDBJ whole genome shotgun (WGS) entry which is preliminary data.</text>
</comment>
<protein>
    <recommendedName>
        <fullName evidence="3">Endonuclease/exonuclease/phosphatase domain-containing protein</fullName>
    </recommendedName>
</protein>
<dbReference type="Proteomes" id="UP001159428">
    <property type="component" value="Unassembled WGS sequence"/>
</dbReference>
<evidence type="ECO:0008006" key="3">
    <source>
        <dbReference type="Google" id="ProtNLM"/>
    </source>
</evidence>
<proteinExistence type="predicted"/>
<accession>A0AAU9WXQ5</accession>
<evidence type="ECO:0000313" key="1">
    <source>
        <dbReference type="EMBL" id="CAH3129777.1"/>
    </source>
</evidence>
<dbReference type="Gene3D" id="3.60.10.10">
    <property type="entry name" value="Endonuclease/exonuclease/phosphatase"/>
    <property type="match status" value="1"/>
</dbReference>
<feature type="non-terminal residue" evidence="1">
    <location>
        <position position="1"/>
    </location>
</feature>
<dbReference type="SUPFAM" id="SSF56219">
    <property type="entry name" value="DNase I-like"/>
    <property type="match status" value="1"/>
</dbReference>
<organism evidence="1 2">
    <name type="scientific">Pocillopora meandrina</name>
    <dbReference type="NCBI Taxonomy" id="46732"/>
    <lineage>
        <taxon>Eukaryota</taxon>
        <taxon>Metazoa</taxon>
        <taxon>Cnidaria</taxon>
        <taxon>Anthozoa</taxon>
        <taxon>Hexacorallia</taxon>
        <taxon>Scleractinia</taxon>
        <taxon>Astrocoeniina</taxon>
        <taxon>Pocilloporidae</taxon>
        <taxon>Pocillopora</taxon>
    </lineage>
</organism>
<sequence length="116" mass="13061">TLVSVYAPTLSATPEIKDEFYDQLTATISNIPNKEQLILLGDFNARVGADQRSWPRQDERQDERQWPETARAMHLSQTLHSQLFLQDQTSAQGLLETPALKAVASAGPYPCQTNRY</sequence>
<name>A0AAU9WXQ5_9CNID</name>
<evidence type="ECO:0000313" key="2">
    <source>
        <dbReference type="Proteomes" id="UP001159428"/>
    </source>
</evidence>